<gene>
    <name evidence="3" type="primary">LOC111015172</name>
</gene>
<dbReference type="PANTHER" id="PTHR34204:SF2">
    <property type="entry name" value="RNA-BINDING ASCH DOMAIN PROTEIN"/>
    <property type="match status" value="1"/>
</dbReference>
<reference evidence="3" key="1">
    <citation type="submission" date="2025-08" db="UniProtKB">
        <authorList>
            <consortium name="RefSeq"/>
        </authorList>
    </citation>
    <scope>IDENTIFICATION</scope>
    <source>
        <strain evidence="3">OHB3-1</strain>
    </source>
</reference>
<dbReference type="SMART" id="SM01022">
    <property type="entry name" value="ASCH"/>
    <property type="match status" value="1"/>
</dbReference>
<dbReference type="AlphaFoldDB" id="A0A6J1CWY4"/>
<proteinExistence type="predicted"/>
<accession>A0A6J1CWY4</accession>
<sequence length="260" mass="29192">MQRQQFSPGASPVELGDCIEELLKFTLQSHIDGTLEHDLRLSANFCSQLLYDDTPHLNSDRPECSRLYKNLALAVWKSVSKTSCGSFDNMALLDDLENKEEWDELITQGGAELVKVLKTVNYELHVQEPFFTQIKVNLKTVEGRCAAGDYNRVQPGDLILFNKCLLCEVQDVRQYLSFSAMLEAEGLDKVLPGVKTLKDGVQVYRKFYSEEKELSNGVLGIHVKKSVAQPFIVLSRIISGLGYKGIQNLIAFPNTEEEAV</sequence>
<dbReference type="Proteomes" id="UP000504603">
    <property type="component" value="Unplaced"/>
</dbReference>
<dbReference type="SUPFAM" id="SSF88697">
    <property type="entry name" value="PUA domain-like"/>
    <property type="match status" value="1"/>
</dbReference>
<evidence type="ECO:0000313" key="2">
    <source>
        <dbReference type="Proteomes" id="UP000504603"/>
    </source>
</evidence>
<dbReference type="CDD" id="cd06555">
    <property type="entry name" value="ASCH_PF0470_like"/>
    <property type="match status" value="1"/>
</dbReference>
<evidence type="ECO:0000259" key="1">
    <source>
        <dbReference type="SMART" id="SM01022"/>
    </source>
</evidence>
<dbReference type="GeneID" id="111015172"/>
<feature type="domain" description="ASCH" evidence="1">
    <location>
        <begin position="124"/>
        <end position="227"/>
    </location>
</feature>
<protein>
    <submittedName>
        <fullName evidence="3">Uncharacterized protein LOC111015172 isoform X6</fullName>
    </submittedName>
</protein>
<dbReference type="Gene3D" id="2.30.130.30">
    <property type="entry name" value="Hypothetical protein"/>
    <property type="match status" value="1"/>
</dbReference>
<dbReference type="InterPro" id="IPR007374">
    <property type="entry name" value="ASCH_domain"/>
</dbReference>
<evidence type="ECO:0000313" key="3">
    <source>
        <dbReference type="RefSeq" id="XP_022145803.1"/>
    </source>
</evidence>
<organism evidence="2 3">
    <name type="scientific">Momordica charantia</name>
    <name type="common">Bitter gourd</name>
    <name type="synonym">Balsam pear</name>
    <dbReference type="NCBI Taxonomy" id="3673"/>
    <lineage>
        <taxon>Eukaryota</taxon>
        <taxon>Viridiplantae</taxon>
        <taxon>Streptophyta</taxon>
        <taxon>Embryophyta</taxon>
        <taxon>Tracheophyta</taxon>
        <taxon>Spermatophyta</taxon>
        <taxon>Magnoliopsida</taxon>
        <taxon>eudicotyledons</taxon>
        <taxon>Gunneridae</taxon>
        <taxon>Pentapetalae</taxon>
        <taxon>rosids</taxon>
        <taxon>fabids</taxon>
        <taxon>Cucurbitales</taxon>
        <taxon>Cucurbitaceae</taxon>
        <taxon>Momordiceae</taxon>
        <taxon>Momordica</taxon>
    </lineage>
</organism>
<dbReference type="Pfam" id="PF04266">
    <property type="entry name" value="ASCH"/>
    <property type="match status" value="1"/>
</dbReference>
<name>A0A6J1CWY4_MOMCH</name>
<dbReference type="RefSeq" id="XP_022145803.1">
    <property type="nucleotide sequence ID" value="XM_022290111.1"/>
</dbReference>
<dbReference type="InterPro" id="IPR015947">
    <property type="entry name" value="PUA-like_sf"/>
</dbReference>
<keyword evidence="2" id="KW-1185">Reference proteome</keyword>
<dbReference type="PANTHER" id="PTHR34204">
    <property type="entry name" value="RNA-BINDING ASCH DOMAIN PROTEIN"/>
    <property type="match status" value="1"/>
</dbReference>